<dbReference type="EMBL" id="JACGWO010000002">
    <property type="protein sequence ID" value="KAK4434914.1"/>
    <property type="molecule type" value="Genomic_DNA"/>
</dbReference>
<evidence type="ECO:0000313" key="1">
    <source>
        <dbReference type="EMBL" id="KAK4434914.1"/>
    </source>
</evidence>
<evidence type="ECO:0000313" key="2">
    <source>
        <dbReference type="Proteomes" id="UP001293254"/>
    </source>
</evidence>
<accession>A0AAE2CUT5</accession>
<comment type="caution">
    <text evidence="1">The sequence shown here is derived from an EMBL/GenBank/DDBJ whole genome shotgun (WGS) entry which is preliminary data.</text>
</comment>
<organism evidence="1 2">
    <name type="scientific">Sesamum alatum</name>
    <dbReference type="NCBI Taxonomy" id="300844"/>
    <lineage>
        <taxon>Eukaryota</taxon>
        <taxon>Viridiplantae</taxon>
        <taxon>Streptophyta</taxon>
        <taxon>Embryophyta</taxon>
        <taxon>Tracheophyta</taxon>
        <taxon>Spermatophyta</taxon>
        <taxon>Magnoliopsida</taxon>
        <taxon>eudicotyledons</taxon>
        <taxon>Gunneridae</taxon>
        <taxon>Pentapetalae</taxon>
        <taxon>asterids</taxon>
        <taxon>lamiids</taxon>
        <taxon>Lamiales</taxon>
        <taxon>Pedaliaceae</taxon>
        <taxon>Sesamum</taxon>
    </lineage>
</organism>
<keyword evidence="2" id="KW-1185">Reference proteome</keyword>
<name>A0AAE2CUT5_9LAMI</name>
<proteinExistence type="predicted"/>
<gene>
    <name evidence="1" type="ORF">Salat_0654300</name>
</gene>
<dbReference type="Proteomes" id="UP001293254">
    <property type="component" value="Unassembled WGS sequence"/>
</dbReference>
<protein>
    <submittedName>
        <fullName evidence="1">Uncharacterized protein</fullName>
    </submittedName>
</protein>
<sequence>MSPAKETSGVAQFRITPNKSSWLRGLTRPAELELYDCIEYIAAVGGNLPCGTIPPSSPFSPFSIQKAAGPVTHWIGSIARDHRAGKARRENQLLGFPQAEKDLAWM</sequence>
<reference evidence="1" key="2">
    <citation type="journal article" date="2024" name="Plant">
        <title>Genomic evolution and insights into agronomic trait innovations of Sesamum species.</title>
        <authorList>
            <person name="Miao H."/>
            <person name="Wang L."/>
            <person name="Qu L."/>
            <person name="Liu H."/>
            <person name="Sun Y."/>
            <person name="Le M."/>
            <person name="Wang Q."/>
            <person name="Wei S."/>
            <person name="Zheng Y."/>
            <person name="Lin W."/>
            <person name="Duan Y."/>
            <person name="Cao H."/>
            <person name="Xiong S."/>
            <person name="Wang X."/>
            <person name="Wei L."/>
            <person name="Li C."/>
            <person name="Ma Q."/>
            <person name="Ju M."/>
            <person name="Zhao R."/>
            <person name="Li G."/>
            <person name="Mu C."/>
            <person name="Tian Q."/>
            <person name="Mei H."/>
            <person name="Zhang T."/>
            <person name="Gao T."/>
            <person name="Zhang H."/>
        </authorList>
    </citation>
    <scope>NUCLEOTIDE SEQUENCE</scope>
    <source>
        <strain evidence="1">3651</strain>
    </source>
</reference>
<reference evidence="1" key="1">
    <citation type="submission" date="2020-06" db="EMBL/GenBank/DDBJ databases">
        <authorList>
            <person name="Li T."/>
            <person name="Hu X."/>
            <person name="Zhang T."/>
            <person name="Song X."/>
            <person name="Zhang H."/>
            <person name="Dai N."/>
            <person name="Sheng W."/>
            <person name="Hou X."/>
            <person name="Wei L."/>
        </authorList>
    </citation>
    <scope>NUCLEOTIDE SEQUENCE</scope>
    <source>
        <strain evidence="1">3651</strain>
        <tissue evidence="1">Leaf</tissue>
    </source>
</reference>
<dbReference type="AlphaFoldDB" id="A0AAE2CUT5"/>